<dbReference type="PANTHER" id="PTHR13799:SF14">
    <property type="entry name" value="GTP CYCLOHYDROLASE 1 TYPE 2 HOMOLOG"/>
    <property type="match status" value="1"/>
</dbReference>
<dbReference type="Gene3D" id="3.40.1390.30">
    <property type="entry name" value="NIF3 (NGG1p interacting factor 3)-like"/>
    <property type="match status" value="2"/>
</dbReference>
<keyword evidence="4" id="KW-1185">Reference proteome</keyword>
<sequence>MRRRRACPFRRRCCFPLVRSAAIRPVHRSEGRGLSEFFLTRRQLAFAGGAASLASPVAAQGKLTVGEALAKVRQAIGASADAGAEGLLLGAADQPVRGVAVAAVPTAAVLQAAAKRGCNLIFALESPLYARPGEAGSGYPPGSGARAAAALKAEPVYRGKAALAARLGVSVVRLNESLQASRPSLAADTLAARFGWSGGETAGQGRMYAIKPAPLSALLRQASRLADRGGLRHVGAKDMMIRSVLVVPGKADVVPSVQGLQKADLLLTGDLREWEIVEYVADSAPAGRPRALIALGRTVSQQPYVDAIAEWLKPVLPGVPVTAVRNADPFWRLA</sequence>
<dbReference type="PANTHER" id="PTHR13799">
    <property type="entry name" value="NGG1 INTERACTING FACTOR 3"/>
    <property type="match status" value="1"/>
</dbReference>
<dbReference type="OrthoDB" id="1116574at2"/>
<gene>
    <name evidence="3" type="ORF">DJ018_14870</name>
</gene>
<dbReference type="EMBL" id="QFYR01000003">
    <property type="protein sequence ID" value="RAK52406.1"/>
    <property type="molecule type" value="Genomic_DNA"/>
</dbReference>
<accession>A0A328ADV7</accession>
<dbReference type="Pfam" id="PF01784">
    <property type="entry name" value="DUF34_NIF3"/>
    <property type="match status" value="1"/>
</dbReference>
<dbReference type="Proteomes" id="UP000249725">
    <property type="component" value="Unassembled WGS sequence"/>
</dbReference>
<comment type="caution">
    <text evidence="3">The sequence shown here is derived from an EMBL/GenBank/DDBJ whole genome shotgun (WGS) entry which is preliminary data.</text>
</comment>
<dbReference type="AlphaFoldDB" id="A0A328ADV7"/>
<name>A0A328ADV7_9CAUL</name>
<dbReference type="SUPFAM" id="SSF102705">
    <property type="entry name" value="NIF3 (NGG1p interacting factor 3)-like"/>
    <property type="match status" value="1"/>
</dbReference>
<reference evidence="4" key="1">
    <citation type="submission" date="2018-05" db="EMBL/GenBank/DDBJ databases">
        <authorList>
            <person name="Li X."/>
        </authorList>
    </citation>
    <scope>NUCLEOTIDE SEQUENCE [LARGE SCALE GENOMIC DNA]</scope>
    <source>
        <strain evidence="4">YIM 73061</strain>
    </source>
</reference>
<organism evidence="3 4">
    <name type="scientific">Phenylobacterium deserti</name>
    <dbReference type="NCBI Taxonomy" id="1914756"/>
    <lineage>
        <taxon>Bacteria</taxon>
        <taxon>Pseudomonadati</taxon>
        <taxon>Pseudomonadota</taxon>
        <taxon>Alphaproteobacteria</taxon>
        <taxon>Caulobacterales</taxon>
        <taxon>Caulobacteraceae</taxon>
        <taxon>Phenylobacterium</taxon>
    </lineage>
</organism>
<dbReference type="GO" id="GO:0046872">
    <property type="term" value="F:metal ion binding"/>
    <property type="evidence" value="ECO:0007669"/>
    <property type="project" value="UniProtKB-KW"/>
</dbReference>
<protein>
    <submittedName>
        <fullName evidence="3">Uncharacterized protein</fullName>
    </submittedName>
</protein>
<dbReference type="GO" id="GO:0005737">
    <property type="term" value="C:cytoplasm"/>
    <property type="evidence" value="ECO:0007669"/>
    <property type="project" value="TreeGrafter"/>
</dbReference>
<evidence type="ECO:0000256" key="1">
    <source>
        <dbReference type="ARBA" id="ARBA00006964"/>
    </source>
</evidence>
<dbReference type="InterPro" id="IPR036069">
    <property type="entry name" value="DUF34/NIF3_sf"/>
</dbReference>
<evidence type="ECO:0000313" key="4">
    <source>
        <dbReference type="Proteomes" id="UP000249725"/>
    </source>
</evidence>
<evidence type="ECO:0000256" key="2">
    <source>
        <dbReference type="ARBA" id="ARBA00022723"/>
    </source>
</evidence>
<keyword evidence="2" id="KW-0479">Metal-binding</keyword>
<evidence type="ECO:0000313" key="3">
    <source>
        <dbReference type="EMBL" id="RAK52406.1"/>
    </source>
</evidence>
<comment type="similarity">
    <text evidence="1">Belongs to the GTP cyclohydrolase I type 2/NIF3 family.</text>
</comment>
<dbReference type="InterPro" id="IPR002678">
    <property type="entry name" value="DUF34/NIF3"/>
</dbReference>
<proteinExistence type="inferred from homology"/>